<evidence type="ECO:0000259" key="1">
    <source>
        <dbReference type="Pfam" id="PF00561"/>
    </source>
</evidence>
<gene>
    <name evidence="2" type="ORF">SAMN05216174_12323</name>
</gene>
<evidence type="ECO:0000313" key="3">
    <source>
        <dbReference type="Proteomes" id="UP000199501"/>
    </source>
</evidence>
<dbReference type="GO" id="GO:0016020">
    <property type="term" value="C:membrane"/>
    <property type="evidence" value="ECO:0007669"/>
    <property type="project" value="TreeGrafter"/>
</dbReference>
<accession>A0A1G6YSH9</accession>
<dbReference type="EMBL" id="FMZZ01000023">
    <property type="protein sequence ID" value="SDD93261.1"/>
    <property type="molecule type" value="Genomic_DNA"/>
</dbReference>
<dbReference type="InterPro" id="IPR050266">
    <property type="entry name" value="AB_hydrolase_sf"/>
</dbReference>
<reference evidence="3" key="1">
    <citation type="submission" date="2016-10" db="EMBL/GenBank/DDBJ databases">
        <authorList>
            <person name="Varghese N."/>
            <person name="Submissions S."/>
        </authorList>
    </citation>
    <scope>NUCLEOTIDE SEQUENCE [LARGE SCALE GENOMIC DNA]</scope>
    <source>
        <strain evidence="3">IBRC-M 10403</strain>
    </source>
</reference>
<dbReference type="GO" id="GO:0016787">
    <property type="term" value="F:hydrolase activity"/>
    <property type="evidence" value="ECO:0007669"/>
    <property type="project" value="UniProtKB-KW"/>
</dbReference>
<dbReference type="STRING" id="1271860.SAMN05216174_12323"/>
<dbReference type="AlphaFoldDB" id="A0A1G6YSH9"/>
<keyword evidence="2" id="KW-0378">Hydrolase</keyword>
<dbReference type="Gene3D" id="3.40.50.1820">
    <property type="entry name" value="alpha/beta hydrolase"/>
    <property type="match status" value="1"/>
</dbReference>
<dbReference type="PRINTS" id="PR00111">
    <property type="entry name" value="ABHYDROLASE"/>
</dbReference>
<dbReference type="InterPro" id="IPR029058">
    <property type="entry name" value="AB_hydrolase_fold"/>
</dbReference>
<evidence type="ECO:0000313" key="2">
    <source>
        <dbReference type="EMBL" id="SDD93261.1"/>
    </source>
</evidence>
<dbReference type="Proteomes" id="UP000199501">
    <property type="component" value="Unassembled WGS sequence"/>
</dbReference>
<dbReference type="Pfam" id="PF00561">
    <property type="entry name" value="Abhydrolase_1"/>
    <property type="match status" value="1"/>
</dbReference>
<feature type="domain" description="AB hydrolase-1" evidence="1">
    <location>
        <begin position="25"/>
        <end position="161"/>
    </location>
</feature>
<organism evidence="2 3">
    <name type="scientific">Actinokineospora iranica</name>
    <dbReference type="NCBI Taxonomy" id="1271860"/>
    <lineage>
        <taxon>Bacteria</taxon>
        <taxon>Bacillati</taxon>
        <taxon>Actinomycetota</taxon>
        <taxon>Actinomycetes</taxon>
        <taxon>Pseudonocardiales</taxon>
        <taxon>Pseudonocardiaceae</taxon>
        <taxon>Actinokineospora</taxon>
    </lineage>
</organism>
<dbReference type="RefSeq" id="WP_228772022.1">
    <property type="nucleotide sequence ID" value="NZ_FMZZ01000023.1"/>
</dbReference>
<name>A0A1G6YSH9_9PSEU</name>
<sequence length="265" mass="28994">MIEVRGIRTHYQRMPAKNPRSASPPVVVFVHGLGYDSLASFYLTLAAPFAEAGMEVFTYDLRAHGRTERPATGYRLSDFVDDLTELLDLNGIHQPVHLVGNSFGGTIAFSFAARHPGRVRSIVSIEAEPATEPWAEKMGRTLEIVVAEMDNEENLRWLAETFGSHHARLAKAAAAMIRATSIVEEVPQGPLLSSAELASITCPVLSILGSEGFQSDDLTAVESLLPDCRTEVIDGQNHSVLVERHRTVRDMVLGWVNALHDRAAA</sequence>
<keyword evidence="3" id="KW-1185">Reference proteome</keyword>
<dbReference type="InterPro" id="IPR000073">
    <property type="entry name" value="AB_hydrolase_1"/>
</dbReference>
<protein>
    <submittedName>
        <fullName evidence="2">Lysophospholipase, alpha-beta hydrolase superfamily</fullName>
    </submittedName>
</protein>
<proteinExistence type="predicted"/>
<dbReference type="SUPFAM" id="SSF53474">
    <property type="entry name" value="alpha/beta-Hydrolases"/>
    <property type="match status" value="1"/>
</dbReference>
<dbReference type="PANTHER" id="PTHR43798:SF33">
    <property type="entry name" value="HYDROLASE, PUTATIVE (AFU_ORTHOLOGUE AFUA_2G14860)-RELATED"/>
    <property type="match status" value="1"/>
</dbReference>
<dbReference type="PANTHER" id="PTHR43798">
    <property type="entry name" value="MONOACYLGLYCEROL LIPASE"/>
    <property type="match status" value="1"/>
</dbReference>